<dbReference type="InterPro" id="IPR036412">
    <property type="entry name" value="HAD-like_sf"/>
</dbReference>
<dbReference type="NCBIfam" id="TIGR01549">
    <property type="entry name" value="HAD-SF-IA-v1"/>
    <property type="match status" value="1"/>
</dbReference>
<name>A0ABR1JJS7_9AGAR</name>
<dbReference type="InterPro" id="IPR023214">
    <property type="entry name" value="HAD_sf"/>
</dbReference>
<gene>
    <name evidence="2" type="ORF">VKT23_008803</name>
</gene>
<dbReference type="Proteomes" id="UP001498398">
    <property type="component" value="Unassembled WGS sequence"/>
</dbReference>
<accession>A0ABR1JJS7</accession>
<reference evidence="2 3" key="1">
    <citation type="submission" date="2024-01" db="EMBL/GenBank/DDBJ databases">
        <title>A draft genome for the cacao thread blight pathogen Marasmiellus scandens.</title>
        <authorList>
            <person name="Baruah I.K."/>
            <person name="Leung J."/>
            <person name="Bukari Y."/>
            <person name="Amoako-Attah I."/>
            <person name="Meinhardt L.W."/>
            <person name="Bailey B.A."/>
            <person name="Cohen S.P."/>
        </authorList>
    </citation>
    <scope>NUCLEOTIDE SEQUENCE [LARGE SCALE GENOMIC DNA]</scope>
    <source>
        <strain evidence="2 3">GH-19</strain>
    </source>
</reference>
<sequence>MGTVTDWTSSIQNTIVSITSDHHPDSLLQSLVADWRRGFFNEIHRRFHNGEPQEDIDVTHRRILNELLQHEKYLQLNAELDEGRREQLVQSWHYQTSWPDSIPGLQRLKQKFFIVVLANGTTRLQLDLVKSSGLPFHTLFSSQLLGSTKPDPAIYHKTIALLGLKPEECLMVAAHAYDVRAAAKVGMKTAYVHRATEDPDEDIAAIESQQEFDYFVSGTDGTAECGLFHLGDLLGA</sequence>
<dbReference type="InterPro" id="IPR051540">
    <property type="entry name" value="S-2-haloacid_dehalogenase"/>
</dbReference>
<evidence type="ECO:0000313" key="3">
    <source>
        <dbReference type="Proteomes" id="UP001498398"/>
    </source>
</evidence>
<dbReference type="InterPro" id="IPR006439">
    <property type="entry name" value="HAD-SF_hydro_IA"/>
</dbReference>
<evidence type="ECO:0008006" key="4">
    <source>
        <dbReference type="Google" id="ProtNLM"/>
    </source>
</evidence>
<evidence type="ECO:0000256" key="1">
    <source>
        <dbReference type="ARBA" id="ARBA00022801"/>
    </source>
</evidence>
<protein>
    <recommendedName>
        <fullName evidence="4">Haloacid dehalogenase</fullName>
    </recommendedName>
</protein>
<dbReference type="Gene3D" id="1.10.150.240">
    <property type="entry name" value="Putative phosphatase, domain 2"/>
    <property type="match status" value="1"/>
</dbReference>
<dbReference type="Pfam" id="PF00702">
    <property type="entry name" value="Hydrolase"/>
    <property type="match status" value="1"/>
</dbReference>
<dbReference type="PANTHER" id="PTHR43316:SF3">
    <property type="entry name" value="HALOACID DEHALOGENASE, TYPE II (AFU_ORTHOLOGUE AFUA_2G07750)-RELATED"/>
    <property type="match status" value="1"/>
</dbReference>
<evidence type="ECO:0000313" key="2">
    <source>
        <dbReference type="EMBL" id="KAK7460873.1"/>
    </source>
</evidence>
<dbReference type="SUPFAM" id="SSF56784">
    <property type="entry name" value="HAD-like"/>
    <property type="match status" value="1"/>
</dbReference>
<dbReference type="NCBIfam" id="TIGR01509">
    <property type="entry name" value="HAD-SF-IA-v3"/>
    <property type="match status" value="1"/>
</dbReference>
<proteinExistence type="predicted"/>
<dbReference type="Gene3D" id="3.40.50.1000">
    <property type="entry name" value="HAD superfamily/HAD-like"/>
    <property type="match status" value="1"/>
</dbReference>
<keyword evidence="3" id="KW-1185">Reference proteome</keyword>
<keyword evidence="1" id="KW-0378">Hydrolase</keyword>
<dbReference type="NCBIfam" id="TIGR01493">
    <property type="entry name" value="HAD-SF-IA-v2"/>
    <property type="match status" value="1"/>
</dbReference>
<dbReference type="InterPro" id="IPR023198">
    <property type="entry name" value="PGP-like_dom2"/>
</dbReference>
<dbReference type="PANTHER" id="PTHR43316">
    <property type="entry name" value="HYDROLASE, HALOACID DELAHOGENASE-RELATED"/>
    <property type="match status" value="1"/>
</dbReference>
<dbReference type="EMBL" id="JBANRG010000014">
    <property type="protein sequence ID" value="KAK7460873.1"/>
    <property type="molecule type" value="Genomic_DNA"/>
</dbReference>
<comment type="caution">
    <text evidence="2">The sequence shown here is derived from an EMBL/GenBank/DDBJ whole genome shotgun (WGS) entry which is preliminary data.</text>
</comment>
<organism evidence="2 3">
    <name type="scientific">Marasmiellus scandens</name>
    <dbReference type="NCBI Taxonomy" id="2682957"/>
    <lineage>
        <taxon>Eukaryota</taxon>
        <taxon>Fungi</taxon>
        <taxon>Dikarya</taxon>
        <taxon>Basidiomycota</taxon>
        <taxon>Agaricomycotina</taxon>
        <taxon>Agaricomycetes</taxon>
        <taxon>Agaricomycetidae</taxon>
        <taxon>Agaricales</taxon>
        <taxon>Marasmiineae</taxon>
        <taxon>Omphalotaceae</taxon>
        <taxon>Marasmiellus</taxon>
    </lineage>
</organism>